<evidence type="ECO:0000313" key="18">
    <source>
        <dbReference type="EMBL" id="KAK6485519.1"/>
    </source>
</evidence>
<dbReference type="SMART" id="SM00082">
    <property type="entry name" value="LRRCT"/>
    <property type="match status" value="1"/>
</dbReference>
<keyword evidence="10 16" id="KW-1133">Transmembrane helix</keyword>
<evidence type="ECO:0000256" key="6">
    <source>
        <dbReference type="ARBA" id="ARBA00022729"/>
    </source>
</evidence>
<dbReference type="InterPro" id="IPR000483">
    <property type="entry name" value="Cys-rich_flank_reg_C"/>
</dbReference>
<dbReference type="SMART" id="SM00369">
    <property type="entry name" value="LRR_TYP"/>
    <property type="match status" value="15"/>
</dbReference>
<keyword evidence="13" id="KW-0325">Glycoprotein</keyword>
<dbReference type="Pfam" id="PF00560">
    <property type="entry name" value="LRR_1"/>
    <property type="match status" value="1"/>
</dbReference>
<dbReference type="PROSITE" id="PS50104">
    <property type="entry name" value="TIR"/>
    <property type="match status" value="1"/>
</dbReference>
<keyword evidence="14" id="KW-0395">Inflammatory response</keyword>
<evidence type="ECO:0000256" key="12">
    <source>
        <dbReference type="ARBA" id="ARBA00023170"/>
    </source>
</evidence>
<reference evidence="18 19" key="1">
    <citation type="submission" date="2021-05" db="EMBL/GenBank/DDBJ databases">
        <authorList>
            <person name="Zahm M."/>
            <person name="Klopp C."/>
            <person name="Cabau C."/>
            <person name="Kuhl H."/>
            <person name="Suciu R."/>
            <person name="Ciorpac M."/>
            <person name="Holostenco D."/>
            <person name="Gessner J."/>
            <person name="Wuertz S."/>
            <person name="Hohne C."/>
            <person name="Stock M."/>
            <person name="Gislard M."/>
            <person name="Lluch J."/>
            <person name="Milhes M."/>
            <person name="Lampietro C."/>
            <person name="Lopez Roques C."/>
            <person name="Donnadieu C."/>
            <person name="Du K."/>
            <person name="Schartl M."/>
            <person name="Guiguen Y."/>
        </authorList>
    </citation>
    <scope>NUCLEOTIDE SEQUENCE [LARGE SCALE GENOMIC DNA]</scope>
    <source>
        <strain evidence="18">Hh-F2</strain>
        <tissue evidence="18">Blood</tissue>
    </source>
</reference>
<evidence type="ECO:0000256" key="15">
    <source>
        <dbReference type="ARBA" id="ARBA00046288"/>
    </source>
</evidence>
<keyword evidence="4" id="KW-0433">Leucine-rich repeat</keyword>
<dbReference type="Pfam" id="PF13855">
    <property type="entry name" value="LRR_8"/>
    <property type="match status" value="3"/>
</dbReference>
<evidence type="ECO:0000313" key="19">
    <source>
        <dbReference type="Proteomes" id="UP001369086"/>
    </source>
</evidence>
<keyword evidence="11 16" id="KW-0472">Membrane</keyword>
<keyword evidence="8" id="KW-0967">Endosome</keyword>
<comment type="similarity">
    <text evidence="2">Belongs to the Toll-like receptor family.</text>
</comment>
<evidence type="ECO:0000256" key="2">
    <source>
        <dbReference type="ARBA" id="ARBA00009634"/>
    </source>
</evidence>
<feature type="domain" description="TIR" evidence="17">
    <location>
        <begin position="923"/>
        <end position="1067"/>
    </location>
</feature>
<organism evidence="18 19">
    <name type="scientific">Huso huso</name>
    <name type="common">Beluga</name>
    <name type="synonym">Acipenser huso</name>
    <dbReference type="NCBI Taxonomy" id="61971"/>
    <lineage>
        <taxon>Eukaryota</taxon>
        <taxon>Metazoa</taxon>
        <taxon>Chordata</taxon>
        <taxon>Craniata</taxon>
        <taxon>Vertebrata</taxon>
        <taxon>Euteleostomi</taxon>
        <taxon>Actinopterygii</taxon>
        <taxon>Chondrostei</taxon>
        <taxon>Acipenseriformes</taxon>
        <taxon>Acipenseridae</taxon>
        <taxon>Huso</taxon>
    </lineage>
</organism>
<dbReference type="SMART" id="SM00365">
    <property type="entry name" value="LRR_SD22"/>
    <property type="match status" value="8"/>
</dbReference>
<comment type="caution">
    <text evidence="18">The sequence shown here is derived from an EMBL/GenBank/DDBJ whole genome shotgun (WGS) entry which is preliminary data.</text>
</comment>
<evidence type="ECO:0000256" key="13">
    <source>
        <dbReference type="ARBA" id="ARBA00023180"/>
    </source>
</evidence>
<gene>
    <name evidence="18" type="ORF">HHUSO_G11324</name>
</gene>
<proteinExistence type="inferred from homology"/>
<dbReference type="InterPro" id="IPR032675">
    <property type="entry name" value="LRR_dom_sf"/>
</dbReference>
<name>A0ABR0ZLG4_HUSHU</name>
<keyword evidence="12" id="KW-0675">Receptor</keyword>
<dbReference type="SUPFAM" id="SSF52058">
    <property type="entry name" value="L domain-like"/>
    <property type="match status" value="2"/>
</dbReference>
<dbReference type="PANTHER" id="PTHR47410:SF1">
    <property type="entry name" value="TOLL-LIKE RECEPTOR 8"/>
    <property type="match status" value="1"/>
</dbReference>
<keyword evidence="7" id="KW-0677">Repeat</keyword>
<evidence type="ECO:0000256" key="3">
    <source>
        <dbReference type="ARBA" id="ARBA00022588"/>
    </source>
</evidence>
<dbReference type="InterPro" id="IPR000157">
    <property type="entry name" value="TIR_dom"/>
</dbReference>
<dbReference type="Gene3D" id="3.80.10.10">
    <property type="entry name" value="Ribonuclease Inhibitor"/>
    <property type="match status" value="2"/>
</dbReference>
<protein>
    <submittedName>
        <fullName evidence="18">Toll-like receptor 8</fullName>
    </submittedName>
</protein>
<dbReference type="InterPro" id="IPR003591">
    <property type="entry name" value="Leu-rich_rpt_typical-subtyp"/>
</dbReference>
<evidence type="ECO:0000256" key="4">
    <source>
        <dbReference type="ARBA" id="ARBA00022614"/>
    </source>
</evidence>
<feature type="transmembrane region" description="Helical" evidence="16">
    <location>
        <begin position="871"/>
        <end position="893"/>
    </location>
</feature>
<keyword evidence="9" id="KW-0391">Immunity</keyword>
<dbReference type="PROSITE" id="PS51450">
    <property type="entry name" value="LRR"/>
    <property type="match status" value="5"/>
</dbReference>
<comment type="subcellular location">
    <subcellularLocation>
        <location evidence="15">Endomembrane system</location>
        <topology evidence="15">Single-pass type I membrane protein</topology>
    </subcellularLocation>
    <subcellularLocation>
        <location evidence="1">Endosome</location>
    </subcellularLocation>
</comment>
<dbReference type="SUPFAM" id="SSF52200">
    <property type="entry name" value="Toll/Interleukin receptor TIR domain"/>
    <property type="match status" value="1"/>
</dbReference>
<dbReference type="EMBL" id="JAHFZB010000009">
    <property type="protein sequence ID" value="KAK6485519.1"/>
    <property type="molecule type" value="Genomic_DNA"/>
</dbReference>
<evidence type="ECO:0000256" key="11">
    <source>
        <dbReference type="ARBA" id="ARBA00023136"/>
    </source>
</evidence>
<evidence type="ECO:0000256" key="1">
    <source>
        <dbReference type="ARBA" id="ARBA00004177"/>
    </source>
</evidence>
<dbReference type="InterPro" id="IPR035897">
    <property type="entry name" value="Toll_tir_struct_dom_sf"/>
</dbReference>
<sequence>MYPKICQTSLEKLYLSLNKIQHVDQYDFQNLTELQVLDFSGKCPRCTNAPFPCEVTVLTHKIFFSLILCWFASNPLALSWVSRTLPCDVTVTHNNTLIHFDCSARRLREVPKGITWNATSLQLSQNEILLSNLSFHNLRNLINISLNWSLQQKGKHISKGTFSSLTKLQVLFLDGNFLYQMPDGLPPGLRMLSLNSNSLLSVSKKNFTGVPNLTEISINKNCYYWNPCNGSLYIENGSFSHLINLNVLSLSYNSLSQVPGNLPSSLVKLYLSSNKIQFIRENDLLGLSELQVLNLSGNCPRCENAPFPCEPCPNKAPINIHAYAFQNLRKLQTLHLSGNSLEQLQSTWFENCPNLKHLFLSFNYLMSEIAQGDFLNSLPRVEMLDLSFNYKIKEYPQKINLSSNFKKLESLCVLHIEGYVFREIDQGDLGSLYNLTNLTVLNLGTNFVKRTNLKEFQNFFNLKLIYLSENRLSPDSRGNGLFYGTANEGNQVFSSPSVKDHGSYINKDDTGSNYHLSHLLVKHECFVYGQVLDLSLNNIFFIAPEQFEGFENISCLNLSSNGFSNALNGTEFIFLPKLKYLDLTYNKIDLAYDYAFAELQQLEVLDLSYNLHYFVVAGVTHNLGFLKNLQFLKVLNLSWNEIYTLTNKELTSKSLKELKFKGNRLDILWKGDDNRYITLFKNLSNLTHLDISYNRLKRIPSNVYCSLPSNLTELYLIGNGLQLFDWEKLAYFNQLEVLALGDNSLTYVTEKLSSYTNTLRILDLSHNKITQLSDGFLQQASSLQYLYLSHNYLKLINQSTFLSGPNNYLKTLHLEGNPFQCTCDILDFILWIKSNDVAIPRLATDVNCATPEDRKGKGIITFDLYECENDITSAILCLFSFFVITFTMVVAVIKHLFYWDAWYFYHYFKAKVKGYRPLESTDNVYDAFITYDTKDPVVSDWVLNNLRVNLEDHRDGALLICLEERDWQPGVPVIDNLSQSIRQSRKTVFVLTDRYVKSGNFRIAFYMAHQRLMDDNVDVIVLVLLEPVLQHSQFLRLRKRLCRSSILEWPTNPHAEVWFWQCLRNVIKVDNRVLYNNLYSGYFTAK</sequence>
<evidence type="ECO:0000256" key="8">
    <source>
        <dbReference type="ARBA" id="ARBA00022753"/>
    </source>
</evidence>
<keyword evidence="3" id="KW-0399">Innate immunity</keyword>
<accession>A0ABR0ZLG4</accession>
<dbReference type="Proteomes" id="UP001369086">
    <property type="component" value="Unassembled WGS sequence"/>
</dbReference>
<evidence type="ECO:0000256" key="5">
    <source>
        <dbReference type="ARBA" id="ARBA00022692"/>
    </source>
</evidence>
<keyword evidence="19" id="KW-1185">Reference proteome</keyword>
<dbReference type="Gene3D" id="3.40.50.10140">
    <property type="entry name" value="Toll/interleukin-1 receptor homology (TIR) domain"/>
    <property type="match status" value="1"/>
</dbReference>
<keyword evidence="6" id="KW-0732">Signal</keyword>
<evidence type="ECO:0000256" key="9">
    <source>
        <dbReference type="ARBA" id="ARBA00022859"/>
    </source>
</evidence>
<evidence type="ECO:0000259" key="17">
    <source>
        <dbReference type="PROSITE" id="PS50104"/>
    </source>
</evidence>
<dbReference type="PANTHER" id="PTHR47410">
    <property type="entry name" value="TOLL-LIKE RECEPTOR 7-RELATED"/>
    <property type="match status" value="1"/>
</dbReference>
<dbReference type="InterPro" id="IPR001611">
    <property type="entry name" value="Leu-rich_rpt"/>
</dbReference>
<evidence type="ECO:0000256" key="7">
    <source>
        <dbReference type="ARBA" id="ARBA00022737"/>
    </source>
</evidence>
<evidence type="ECO:0000256" key="10">
    <source>
        <dbReference type="ARBA" id="ARBA00022989"/>
    </source>
</evidence>
<evidence type="ECO:0000256" key="14">
    <source>
        <dbReference type="ARBA" id="ARBA00023198"/>
    </source>
</evidence>
<evidence type="ECO:0000256" key="16">
    <source>
        <dbReference type="SAM" id="Phobius"/>
    </source>
</evidence>
<dbReference type="SMART" id="SM00255">
    <property type="entry name" value="TIR"/>
    <property type="match status" value="1"/>
</dbReference>
<keyword evidence="5 16" id="KW-0812">Transmembrane</keyword>
<dbReference type="Pfam" id="PF01582">
    <property type="entry name" value="TIR"/>
    <property type="match status" value="1"/>
</dbReference>